<accession>A0A0H5RBM2</accession>
<dbReference type="AlphaFoldDB" id="A0A0H5RBM2"/>
<protein>
    <submittedName>
        <fullName evidence="2">Uncharacterized protein</fullName>
    </submittedName>
</protein>
<evidence type="ECO:0000313" key="2">
    <source>
        <dbReference type="EMBL" id="CRZ11620.1"/>
    </source>
</evidence>
<dbReference type="EMBL" id="HACM01011178">
    <property type="protein sequence ID" value="CRZ11620.1"/>
    <property type="molecule type" value="Transcribed_RNA"/>
</dbReference>
<proteinExistence type="predicted"/>
<evidence type="ECO:0000256" key="1">
    <source>
        <dbReference type="SAM" id="MobiDB-lite"/>
    </source>
</evidence>
<sequence length="100" mass="11520">MAQPVWQSWPIYSTSAEVFLDVVGHILAPYYTARCVITPVPPQCDMSEYSDEDARDLSSPPQPDQERRARFKFASDFTANYRANCYNGQLIIDDQRQNRV</sequence>
<reference evidence="2" key="1">
    <citation type="submission" date="2015-04" db="EMBL/GenBank/DDBJ databases">
        <title>The genome sequence of the plant pathogenic Rhizarian Plasmodiophora brassicae reveals insights in its biotrophic life cycle and the origin of chitin synthesis.</title>
        <authorList>
            <person name="Schwelm A."/>
            <person name="Fogelqvist J."/>
            <person name="Knaust A."/>
            <person name="Julke S."/>
            <person name="Lilja T."/>
            <person name="Dhandapani V."/>
            <person name="Bonilla-Rosso G."/>
            <person name="Karlsson M."/>
            <person name="Shevchenko A."/>
            <person name="Choi S.R."/>
            <person name="Kim H.G."/>
            <person name="Park J.Y."/>
            <person name="Lim Y.P."/>
            <person name="Ludwig-Muller J."/>
            <person name="Dixelius C."/>
        </authorList>
    </citation>
    <scope>NUCLEOTIDE SEQUENCE</scope>
    <source>
        <tissue evidence="2">Potato root galls</tissue>
    </source>
</reference>
<organism evidence="2">
    <name type="scientific">Spongospora subterranea</name>
    <dbReference type="NCBI Taxonomy" id="70186"/>
    <lineage>
        <taxon>Eukaryota</taxon>
        <taxon>Sar</taxon>
        <taxon>Rhizaria</taxon>
        <taxon>Endomyxa</taxon>
        <taxon>Phytomyxea</taxon>
        <taxon>Plasmodiophorida</taxon>
        <taxon>Plasmodiophoridae</taxon>
        <taxon>Spongospora</taxon>
    </lineage>
</organism>
<feature type="region of interest" description="Disordered" evidence="1">
    <location>
        <begin position="47"/>
        <end position="67"/>
    </location>
</feature>
<name>A0A0H5RBM2_9EUKA</name>